<dbReference type="SMART" id="SM00191">
    <property type="entry name" value="Int_alpha"/>
    <property type="match status" value="7"/>
</dbReference>
<dbReference type="RefSeq" id="WP_122951668.1">
    <property type="nucleotide sequence ID" value="NZ_CP024634.1"/>
</dbReference>
<reference evidence="7 8" key="1">
    <citation type="submission" date="2017-11" db="EMBL/GenBank/DDBJ databases">
        <title>Genome sequence of the bacterial symbiont EPR9N from a vent mussel Bathymodiolus thermophilus.</title>
        <authorList>
            <person name="Won Y.-J."/>
        </authorList>
    </citation>
    <scope>NUCLEOTIDE SEQUENCE [LARGE SCALE GENOMIC DNA]</scope>
    <source>
        <strain evidence="7 8">EPR9N</strain>
    </source>
</reference>
<dbReference type="InterPro" id="IPR044048">
    <property type="entry name" value="Big_12"/>
</dbReference>
<feature type="domain" description="Bacterial Ig-like" evidence="5">
    <location>
        <begin position="529"/>
        <end position="622"/>
    </location>
</feature>
<evidence type="ECO:0000256" key="4">
    <source>
        <dbReference type="ARBA" id="ARBA00023180"/>
    </source>
</evidence>
<keyword evidence="3" id="KW-0378">Hydrolase</keyword>
<organism evidence="7 8">
    <name type="scientific">Bathymodiolus thermophilus thioautotrophic gill symbiont</name>
    <dbReference type="NCBI Taxonomy" id="2360"/>
    <lineage>
        <taxon>Bacteria</taxon>
        <taxon>Pseudomonadati</taxon>
        <taxon>Pseudomonadota</taxon>
        <taxon>Gammaproteobacteria</taxon>
        <taxon>sulfur-oxidizing symbionts</taxon>
    </lineage>
</organism>
<evidence type="ECO:0000256" key="1">
    <source>
        <dbReference type="ARBA" id="ARBA00022729"/>
    </source>
</evidence>
<dbReference type="Pfam" id="PF01839">
    <property type="entry name" value="FG-GAP"/>
    <property type="match status" value="6"/>
</dbReference>
<dbReference type="PRINTS" id="PR01185">
    <property type="entry name" value="INTEGRINA"/>
</dbReference>
<dbReference type="InterPro" id="IPR028994">
    <property type="entry name" value="Integrin_alpha_N"/>
</dbReference>
<dbReference type="GO" id="GO:0007229">
    <property type="term" value="P:integrin-mediated signaling pathway"/>
    <property type="evidence" value="ECO:0007669"/>
    <property type="project" value="UniProtKB-KW"/>
</dbReference>
<dbReference type="SUPFAM" id="SSF69318">
    <property type="entry name" value="Integrin alpha N-terminal domain"/>
    <property type="match status" value="2"/>
</dbReference>
<evidence type="ECO:0000313" key="7">
    <source>
        <dbReference type="EMBL" id="AYQ56998.1"/>
    </source>
</evidence>
<dbReference type="GO" id="GO:0016787">
    <property type="term" value="F:hydrolase activity"/>
    <property type="evidence" value="ECO:0007669"/>
    <property type="project" value="UniProtKB-KW"/>
</dbReference>
<dbReference type="Proteomes" id="UP000278334">
    <property type="component" value="Chromosome"/>
</dbReference>
<sequence>MQAKTSKEVTILQNKAQKLADKLNEEIVTITRDTQHIQVQVGTVYQLNIEDFDAKKLNLIAKKVGDDLEVVLEEGTVVFDNYFAVCATDLSCLVSLPAEDGELYHVIADTFFTLEDGTQVVYFYGEHSIVSTESSATSADNNQSFMDVVNSNIAIVAAVVVAAVVVASSGSGNSDGDSDSDGNSNFFVTLMAGPVLDNTGIKIAAYDKDGKLIAEGEKQADGRYKFDKSKITGIVIFKAYDTDDAVDYQDEKGNKMDLDIALLAVTNTEGKSVAAITVLTTIAAKQAGITDDGKAEAGGVTVSSTPLTETIVNAKNEGVGKAFGVNDIISIPKAIIDKNGKVTQDADNYGQVLAAVSGVGTIKDVVEKYDTIGEWDTATQNDGTFKDAVKQEFVNGAAKVVTNNDEINDIALNAVLTGNGSITAQVFITITSNKTGIAGNEVTFTFTFSNALANLSDFTVSDIGITGGTVASSFKTGATTTVYQLVVTPNANTEGNIIISVDAKLSKYTSAINFTQAYDVKAPTTPENLVLATNDDTGLSDSDNITNKTTVTITGKAEAGSMVELFNGNTSLGEKITADSNGNFSKTVTLAANATTNITAKATDAIGNTSVASSALLVSVDTTDPTFTSGNTGASVVNQINPVYNAEVDDGDTSVKYTLRTADLLKFNINADSGIVTYKTAPSAITATLDNIVITATDIAGNSQTHNVAIAIVNNPLVIITSNKPNGTNGAFELTFTFTEKVNGFELSDIVFTGAGTNDANISKGTLTTASSGANQNKVFTLMVTPETALTDGDITVDVAANVATSATSNQANIVAAQLIQKFDETKPATPNAILTDSGSNTTDGITNDATISVPANTETNATVEYKINEGAWHQIYTKPTTGGTYTVKVRQTDRAGNVSDEQSIVFTLDTTIPIVNTTTITATNATGTAKTDVLGVGDKVIVTVTLSEIVVVTGTPTYTINVGGVNKAAIYSSSSSDTLVFSYTIVAGDNDSAGGITAGVNALLLAGSTLKDKAGHDAVLTTPAVTDNGSKAQWATGASASSQSNSANYGANEAIGAPDSSLNLDDNEAQVGNSWSENWDDRSKINTLTLTYDTAVFIQKIVVRETYKTGAIKTVEVFKDGNFETVYTKSGATETGGKMEGVVAGKVSDTEIILDNILSYKSEKIRISVGSDGVSESNLIDAVQLIGLMGLAVDTTAPILFSAIINDKTLVLTYDESLDATHVPILEDFALNVNGSVIENAFEGNIVINAKTITLTLTNAIAIGASSILLNYVDSTGNDTNTIRDTAGNRAARITGQSVENNIVADTTAPIFTSAAVDDTTLVLTYNEVLDAGNIPATSAFTLEVDGNTVVDAFTGVAVVDAMAKTVTLTLASAVINGATVRISYIDTTTGDDTSAIQDTAGNDAASISNKNVVNNTPFAVDLDPATGIQISSSVASSATKIAIGVAFDADIADATSAVIKSIKVILGGTGLNTTHDKLVLDNDIALNSDITKVTGKTIGTVTGLEYTYTKTSQTLLISKTTDTFTAIEVAKVVEAIKLKNIDADSQLGIRTATITYTDTAGNESNSAIASLEVAAPRGFILNGEMANDQSSYSLSNAGDVNGDGLDDLIIGTPNATPDGRINAGKSYVVFGKTTGAAIDLSAITSGTGGFVINGETGRTPGGFDDDSDHSGFSVSSAGDMNGDGLDDLIVVADNLYDFEKKPYVIFGTTSTTAINLSTIANSTKGFTIVSDSVNDSGQMVVSSTGDVNGDGLDDLIIGIQSADPDNRSRAGKSYVVFGKTTGTVVDLNIIASGTGGFVINGEVANDRSGSSVSNAGDVNGDGLDDLIIGANYASDYKGKTYVVFGTTDTTAIELSAIASGTGGFVINGKAEKGYSGTSVSSAGDVNGDGLDDLLVGAHITDSNGKSNAGNSYVVFGTTNTTAIDLSAIASGTGGFVIKGESVDDRSGFSVSGAGDVNGDGLDDLLVGAYYANNQKGKTYVVFGTADTTAIDLSAIVSGTGGFVIHGETAGDESGASVSGAGDVNGDGLDDLLISGTYADPNGKSGAGKSYVVFGKTDTEAIDLTKLSGNSKYAIDYLGNENANTLTGTNSNEIFVADADNDILIGNGGMDVFNAGSGDDTIIINASNIAALAQMGAGNRSRVDGGGNTDTLKLDGSDLTLDLTNISNRRIQDIEVIDITGSGNNTLKLNLNDLLDSSSATNILKVIGNSGDKVDITVDSTHFIKGAGITQDSIQYDVYAHSRADSDAHAALWVQQDVSII</sequence>
<evidence type="ECO:0000256" key="2">
    <source>
        <dbReference type="ARBA" id="ARBA00022737"/>
    </source>
</evidence>
<dbReference type="EMBL" id="CP024634">
    <property type="protein sequence ID" value="AYQ56998.1"/>
    <property type="molecule type" value="Genomic_DNA"/>
</dbReference>
<keyword evidence="7" id="KW-0401">Integrin</keyword>
<keyword evidence="2" id="KW-0677">Repeat</keyword>
<dbReference type="InterPro" id="IPR044016">
    <property type="entry name" value="Big_13"/>
</dbReference>
<evidence type="ECO:0000259" key="6">
    <source>
        <dbReference type="Pfam" id="PF19078"/>
    </source>
</evidence>
<dbReference type="KEGG" id="bthg:MS2017_1303"/>
<dbReference type="Gene3D" id="2.130.10.130">
    <property type="entry name" value="Integrin alpha, N-terminal"/>
    <property type="match status" value="4"/>
</dbReference>
<dbReference type="Pfam" id="PF19078">
    <property type="entry name" value="Big_12"/>
    <property type="match status" value="1"/>
</dbReference>
<dbReference type="Pfam" id="PF13753">
    <property type="entry name" value="SWM_repeat"/>
    <property type="match status" value="2"/>
</dbReference>
<dbReference type="InterPro" id="IPR000413">
    <property type="entry name" value="Integrin_alpha"/>
</dbReference>
<keyword evidence="4" id="KW-0325">Glycoprotein</keyword>
<dbReference type="PROSITE" id="PS51470">
    <property type="entry name" value="FG_GAP"/>
    <property type="match status" value="3"/>
</dbReference>
<dbReference type="PANTHER" id="PTHR23221">
    <property type="entry name" value="GLYCOSYLPHOSPHATIDYLINOSITOL PHOSPHOLIPASE D"/>
    <property type="match status" value="1"/>
</dbReference>
<dbReference type="GO" id="GO:0007155">
    <property type="term" value="P:cell adhesion"/>
    <property type="evidence" value="ECO:0007669"/>
    <property type="project" value="InterPro"/>
</dbReference>
<evidence type="ECO:0000259" key="5">
    <source>
        <dbReference type="Pfam" id="PF19077"/>
    </source>
</evidence>
<dbReference type="InterPro" id="IPR013519">
    <property type="entry name" value="Int_alpha_beta-p"/>
</dbReference>
<dbReference type="InterPro" id="IPR028059">
    <property type="entry name" value="SWM_rpt"/>
</dbReference>
<dbReference type="InterPro" id="IPR013783">
    <property type="entry name" value="Ig-like_fold"/>
</dbReference>
<dbReference type="GO" id="GO:0008305">
    <property type="term" value="C:integrin complex"/>
    <property type="evidence" value="ECO:0007669"/>
    <property type="project" value="InterPro"/>
</dbReference>
<dbReference type="Pfam" id="PF19077">
    <property type="entry name" value="Big_13"/>
    <property type="match status" value="2"/>
</dbReference>
<dbReference type="Gene3D" id="2.60.40.10">
    <property type="entry name" value="Immunoglobulins"/>
    <property type="match status" value="2"/>
</dbReference>
<keyword evidence="1" id="KW-0732">Signal</keyword>
<protein>
    <submittedName>
        <fullName evidence="7">Integrins alpha chain</fullName>
    </submittedName>
</protein>
<proteinExistence type="predicted"/>
<dbReference type="InterPro" id="IPR013517">
    <property type="entry name" value="FG-GAP"/>
</dbReference>
<feature type="domain" description="Bacterial Ig-like" evidence="5">
    <location>
        <begin position="836"/>
        <end position="911"/>
    </location>
</feature>
<evidence type="ECO:0000313" key="8">
    <source>
        <dbReference type="Proteomes" id="UP000278334"/>
    </source>
</evidence>
<dbReference type="PANTHER" id="PTHR23221:SF7">
    <property type="entry name" value="PHOSPHATIDYLINOSITOL-GLYCAN-SPECIFIC PHOSPHOLIPASE D"/>
    <property type="match status" value="1"/>
</dbReference>
<evidence type="ECO:0000256" key="3">
    <source>
        <dbReference type="ARBA" id="ARBA00022801"/>
    </source>
</evidence>
<name>A0A3G3IMP2_9GAMM</name>
<feature type="domain" description="Bacterial Ig-like" evidence="6">
    <location>
        <begin position="428"/>
        <end position="504"/>
    </location>
</feature>
<accession>A0A3G3IMP2</accession>
<gene>
    <name evidence="7" type="ORF">MS2017_1303</name>
</gene>